<feature type="compositionally biased region" description="Basic residues" evidence="1">
    <location>
        <begin position="47"/>
        <end position="62"/>
    </location>
</feature>
<sequence length="116" mass="12023">MSVSAIFGARLVLPPPSSAATKAVPLQTLGGGGHGGSGLLIECSSRPQKKATKHHMKTRPRKTSPSDIRRRPTVYPPLPPLPPDWTLVSEDTSADAPAPTTATATAPAPPEAVQSE</sequence>
<dbReference type="PANTHER" id="PTHR36798:SF2">
    <property type="entry name" value="LARGE RIBOSOMAL SUBUNIT PROTEIN CL38"/>
    <property type="match status" value="1"/>
</dbReference>
<feature type="compositionally biased region" description="Gly residues" evidence="1">
    <location>
        <begin position="29"/>
        <end position="38"/>
    </location>
</feature>
<evidence type="ECO:0000256" key="1">
    <source>
        <dbReference type="SAM" id="MobiDB-lite"/>
    </source>
</evidence>
<dbReference type="GO" id="GO:0003735">
    <property type="term" value="F:structural constituent of ribosome"/>
    <property type="evidence" value="ECO:0007669"/>
    <property type="project" value="InterPro"/>
</dbReference>
<feature type="compositionally biased region" description="Pro residues" evidence="1">
    <location>
        <begin position="74"/>
        <end position="83"/>
    </location>
</feature>
<name>A0AAW2QGE0_SESRA</name>
<feature type="compositionally biased region" description="Low complexity" evidence="1">
    <location>
        <begin position="90"/>
        <end position="106"/>
    </location>
</feature>
<feature type="region of interest" description="Disordered" evidence="1">
    <location>
        <begin position="16"/>
        <end position="116"/>
    </location>
</feature>
<gene>
    <name evidence="2" type="ORF">Sradi_3522400</name>
</gene>
<dbReference type="EMBL" id="JACGWJ010000015">
    <property type="protein sequence ID" value="KAL0366323.1"/>
    <property type="molecule type" value="Genomic_DNA"/>
</dbReference>
<reference evidence="2" key="1">
    <citation type="submission" date="2020-06" db="EMBL/GenBank/DDBJ databases">
        <authorList>
            <person name="Li T."/>
            <person name="Hu X."/>
            <person name="Zhang T."/>
            <person name="Song X."/>
            <person name="Zhang H."/>
            <person name="Dai N."/>
            <person name="Sheng W."/>
            <person name="Hou X."/>
            <person name="Wei L."/>
        </authorList>
    </citation>
    <scope>NUCLEOTIDE SEQUENCE</scope>
    <source>
        <strain evidence="2">G02</strain>
        <tissue evidence="2">Leaf</tissue>
    </source>
</reference>
<accession>A0AAW2QGE0</accession>
<proteinExistence type="predicted"/>
<evidence type="ECO:0000313" key="2">
    <source>
        <dbReference type="EMBL" id="KAL0366323.1"/>
    </source>
</evidence>
<dbReference type="GO" id="GO:0006412">
    <property type="term" value="P:translation"/>
    <property type="evidence" value="ECO:0007669"/>
    <property type="project" value="InterPro"/>
</dbReference>
<reference evidence="2" key="2">
    <citation type="journal article" date="2024" name="Plant">
        <title>Genomic evolution and insights into agronomic trait innovations of Sesamum species.</title>
        <authorList>
            <person name="Miao H."/>
            <person name="Wang L."/>
            <person name="Qu L."/>
            <person name="Liu H."/>
            <person name="Sun Y."/>
            <person name="Le M."/>
            <person name="Wang Q."/>
            <person name="Wei S."/>
            <person name="Zheng Y."/>
            <person name="Lin W."/>
            <person name="Duan Y."/>
            <person name="Cao H."/>
            <person name="Xiong S."/>
            <person name="Wang X."/>
            <person name="Wei L."/>
            <person name="Li C."/>
            <person name="Ma Q."/>
            <person name="Ju M."/>
            <person name="Zhao R."/>
            <person name="Li G."/>
            <person name="Mu C."/>
            <person name="Tian Q."/>
            <person name="Mei H."/>
            <person name="Zhang T."/>
            <person name="Gao T."/>
            <person name="Zhang H."/>
        </authorList>
    </citation>
    <scope>NUCLEOTIDE SEQUENCE</scope>
    <source>
        <strain evidence="2">G02</strain>
    </source>
</reference>
<dbReference type="Pfam" id="PF17257">
    <property type="entry name" value="DUF5323"/>
    <property type="match status" value="1"/>
</dbReference>
<dbReference type="PANTHER" id="PTHR36798">
    <property type="entry name" value="50S RIBOSOMAL PROTEIN 6, CHLOROPLASTIC"/>
    <property type="match status" value="1"/>
</dbReference>
<protein>
    <submittedName>
        <fullName evidence="2">50S ribosomal protein 6, chloroplastic</fullName>
    </submittedName>
</protein>
<dbReference type="GO" id="GO:0019843">
    <property type="term" value="F:rRNA binding"/>
    <property type="evidence" value="ECO:0007669"/>
    <property type="project" value="InterPro"/>
</dbReference>
<dbReference type="AlphaFoldDB" id="A0AAW2QGE0"/>
<organism evidence="2">
    <name type="scientific">Sesamum radiatum</name>
    <name type="common">Black benniseed</name>
    <dbReference type="NCBI Taxonomy" id="300843"/>
    <lineage>
        <taxon>Eukaryota</taxon>
        <taxon>Viridiplantae</taxon>
        <taxon>Streptophyta</taxon>
        <taxon>Embryophyta</taxon>
        <taxon>Tracheophyta</taxon>
        <taxon>Spermatophyta</taxon>
        <taxon>Magnoliopsida</taxon>
        <taxon>eudicotyledons</taxon>
        <taxon>Gunneridae</taxon>
        <taxon>Pentapetalae</taxon>
        <taxon>asterids</taxon>
        <taxon>lamiids</taxon>
        <taxon>Lamiales</taxon>
        <taxon>Pedaliaceae</taxon>
        <taxon>Sesamum</taxon>
    </lineage>
</organism>
<comment type="caution">
    <text evidence="2">The sequence shown here is derived from an EMBL/GenBank/DDBJ whole genome shotgun (WGS) entry which is preliminary data.</text>
</comment>
<dbReference type="InterPro" id="IPR020526">
    <property type="entry name" value="Ribosomal_cL38"/>
</dbReference>
<dbReference type="GO" id="GO:0009507">
    <property type="term" value="C:chloroplast"/>
    <property type="evidence" value="ECO:0007669"/>
    <property type="project" value="InterPro"/>
</dbReference>
<keyword evidence="2" id="KW-0689">Ribosomal protein</keyword>
<dbReference type="GO" id="GO:0005840">
    <property type="term" value="C:ribosome"/>
    <property type="evidence" value="ECO:0007669"/>
    <property type="project" value="UniProtKB-KW"/>
</dbReference>
<keyword evidence="2" id="KW-0687">Ribonucleoprotein</keyword>